<dbReference type="Gene3D" id="3.10.560.10">
    <property type="entry name" value="Outer membrane lipoprotein wza domain like"/>
    <property type="match status" value="1"/>
</dbReference>
<proteinExistence type="predicted"/>
<dbReference type="InterPro" id="IPR003715">
    <property type="entry name" value="Poly_export_N"/>
</dbReference>
<keyword evidence="1 2" id="KW-0732">Signal</keyword>
<evidence type="ECO:0000256" key="1">
    <source>
        <dbReference type="ARBA" id="ARBA00022729"/>
    </source>
</evidence>
<feature type="signal peptide" evidence="2">
    <location>
        <begin position="1"/>
        <end position="24"/>
    </location>
</feature>
<evidence type="ECO:0000313" key="5">
    <source>
        <dbReference type="EMBL" id="ALJ00985.1"/>
    </source>
</evidence>
<keyword evidence="5" id="KW-0813">Transport</keyword>
<keyword evidence="5" id="KW-0762">Sugar transport</keyword>
<reference evidence="5 6" key="1">
    <citation type="submission" date="2015-08" db="EMBL/GenBank/DDBJ databases">
        <title>Complete genome sequence of Rufibacter tibetensis strain 1351t, a radiation-resistant bacterium from tibet plateau.</title>
        <authorList>
            <person name="Dai J."/>
        </authorList>
    </citation>
    <scope>NUCLEOTIDE SEQUENCE [LARGE SCALE GENOMIC DNA]</scope>
    <source>
        <strain evidence="5 6">1351</strain>
    </source>
</reference>
<organism evidence="5 6">
    <name type="scientific">Rufibacter tibetensis</name>
    <dbReference type="NCBI Taxonomy" id="512763"/>
    <lineage>
        <taxon>Bacteria</taxon>
        <taxon>Pseudomonadati</taxon>
        <taxon>Bacteroidota</taxon>
        <taxon>Cytophagia</taxon>
        <taxon>Cytophagales</taxon>
        <taxon>Hymenobacteraceae</taxon>
        <taxon>Rufibacter</taxon>
    </lineage>
</organism>
<dbReference type="KEGG" id="rti:DC20_20805"/>
<feature type="domain" description="Polysaccharide export protein N-terminal" evidence="3">
    <location>
        <begin position="43"/>
        <end position="138"/>
    </location>
</feature>
<dbReference type="PROSITE" id="PS51257">
    <property type="entry name" value="PROKAR_LIPOPROTEIN"/>
    <property type="match status" value="1"/>
</dbReference>
<dbReference type="Pfam" id="PF02563">
    <property type="entry name" value="Poly_export"/>
    <property type="match status" value="1"/>
</dbReference>
<dbReference type="PANTHER" id="PTHR33619">
    <property type="entry name" value="POLYSACCHARIDE EXPORT PROTEIN GFCE-RELATED"/>
    <property type="match status" value="1"/>
</dbReference>
<dbReference type="InterPro" id="IPR049712">
    <property type="entry name" value="Poly_export"/>
</dbReference>
<evidence type="ECO:0000259" key="4">
    <source>
        <dbReference type="Pfam" id="PF10531"/>
    </source>
</evidence>
<evidence type="ECO:0000259" key="3">
    <source>
        <dbReference type="Pfam" id="PF02563"/>
    </source>
</evidence>
<sequence length="258" mass="28472">MRSKVLLAILLLPFLFSCVNSRKATYFNDLGDNASFATIEIPEPIIQQNDLLSITVSSLNPEASRIFNLPNQSEVRSSTPTGDVMEPAGYLVDKDGMIRFLMLGAVKAEGLTKSQLQNNLRNALLSRKLLVDPVVEVRFLNFRVTVLGEVTRPTVITVPGEKISLLEALGLAGDVTIYGKRDNVLVIREEAGKRITTRVNLNSNEIFTSPYYYLRSNDIVYIEPNKARVAGATRLNQLLPALISALSVVVIVVDRLAQ</sequence>
<dbReference type="OrthoDB" id="662756at2"/>
<evidence type="ECO:0000256" key="2">
    <source>
        <dbReference type="SAM" id="SignalP"/>
    </source>
</evidence>
<dbReference type="Pfam" id="PF10531">
    <property type="entry name" value="SLBB"/>
    <property type="match status" value="1"/>
</dbReference>
<dbReference type="EMBL" id="CP012643">
    <property type="protein sequence ID" value="ALJ00985.1"/>
    <property type="molecule type" value="Genomic_DNA"/>
</dbReference>
<protein>
    <submittedName>
        <fullName evidence="5">Sugar transporter</fullName>
    </submittedName>
</protein>
<keyword evidence="6" id="KW-1185">Reference proteome</keyword>
<dbReference type="GO" id="GO:0015159">
    <property type="term" value="F:polysaccharide transmembrane transporter activity"/>
    <property type="evidence" value="ECO:0007669"/>
    <property type="project" value="InterPro"/>
</dbReference>
<dbReference type="PANTHER" id="PTHR33619:SF3">
    <property type="entry name" value="POLYSACCHARIDE EXPORT PROTEIN GFCE-RELATED"/>
    <property type="match status" value="1"/>
</dbReference>
<dbReference type="STRING" id="512763.DC20_20805"/>
<feature type="domain" description="Soluble ligand binding" evidence="4">
    <location>
        <begin position="143"/>
        <end position="192"/>
    </location>
</feature>
<name>A0A0N7HX40_9BACT</name>
<gene>
    <name evidence="5" type="ORF">DC20_20805</name>
</gene>
<accession>A0A0N7HX40</accession>
<dbReference type="PATRIC" id="fig|512763.3.peg.4568"/>
<dbReference type="InterPro" id="IPR019554">
    <property type="entry name" value="Soluble_ligand-bd"/>
</dbReference>
<dbReference type="AlphaFoldDB" id="A0A0N7HX40"/>
<feature type="chain" id="PRO_5006012741" evidence="2">
    <location>
        <begin position="25"/>
        <end position="258"/>
    </location>
</feature>
<evidence type="ECO:0000313" key="6">
    <source>
        <dbReference type="Proteomes" id="UP000061382"/>
    </source>
</evidence>
<dbReference type="Proteomes" id="UP000061382">
    <property type="component" value="Chromosome"/>
</dbReference>